<evidence type="ECO:0000313" key="2">
    <source>
        <dbReference type="EMBL" id="WZO33673.1"/>
    </source>
</evidence>
<keyword evidence="1" id="KW-0472">Membrane</keyword>
<keyword evidence="1" id="KW-0812">Transmembrane</keyword>
<dbReference type="EMBL" id="CP151632">
    <property type="protein sequence ID" value="WZO33673.1"/>
    <property type="molecule type" value="Genomic_DNA"/>
</dbReference>
<organism evidence="2">
    <name type="scientific">Microbacterium sp. LWS13-1.2</name>
    <dbReference type="NCBI Taxonomy" id="3135264"/>
    <lineage>
        <taxon>Bacteria</taxon>
        <taxon>Bacillati</taxon>
        <taxon>Actinomycetota</taxon>
        <taxon>Actinomycetes</taxon>
        <taxon>Micrococcales</taxon>
        <taxon>Microbacteriaceae</taxon>
        <taxon>Microbacterium</taxon>
    </lineage>
</organism>
<proteinExistence type="predicted"/>
<accession>A0AAU6S9Z3</accession>
<evidence type="ECO:0000256" key="1">
    <source>
        <dbReference type="SAM" id="Phobius"/>
    </source>
</evidence>
<gene>
    <name evidence="2" type="ORF">MRBLWS13_001303</name>
</gene>
<reference evidence="2" key="1">
    <citation type="submission" date="2024-04" db="EMBL/GenBank/DDBJ databases">
        <authorList>
            <person name="Roder T."/>
            <person name="Oberhansli S."/>
            <person name="Kreuzer M."/>
        </authorList>
    </citation>
    <scope>NUCLEOTIDE SEQUENCE</scope>
    <source>
        <strain evidence="2">LWS13-1.2</strain>
    </source>
</reference>
<keyword evidence="1" id="KW-1133">Transmembrane helix</keyword>
<feature type="transmembrane region" description="Helical" evidence="1">
    <location>
        <begin position="79"/>
        <end position="101"/>
    </location>
</feature>
<dbReference type="AlphaFoldDB" id="A0AAU6S9Z3"/>
<feature type="transmembrane region" description="Helical" evidence="1">
    <location>
        <begin position="49"/>
        <end position="73"/>
    </location>
</feature>
<evidence type="ECO:0008006" key="3">
    <source>
        <dbReference type="Google" id="ProtNLM"/>
    </source>
</evidence>
<name>A0AAU6S9Z3_9MICO</name>
<protein>
    <recommendedName>
        <fullName evidence="3">Major facilitator superfamily (MFS) profile domain-containing protein</fullName>
    </recommendedName>
</protein>
<dbReference type="RefSeq" id="WP_349428205.1">
    <property type="nucleotide sequence ID" value="NZ_CP151632.1"/>
</dbReference>
<sequence>MMTTDAAPAERSTGDMVATLLLIGFSVGAAVVLFFVSLAWAIGSYDNTLAIVLGGYMPLALAVIGGVAGIIALSRKHTAFWYPLIALVLSIVVWLIAAAIAR</sequence>
<feature type="transmembrane region" description="Helical" evidence="1">
    <location>
        <begin position="20"/>
        <end position="42"/>
    </location>
</feature>